<dbReference type="KEGG" id="scc:Spico_1269"/>
<comment type="catalytic activity">
    <reaction evidence="1">
        <text>AMP + H2O = D-ribose 5-phosphate + adenine</text>
        <dbReference type="Rhea" id="RHEA:20129"/>
        <dbReference type="ChEBI" id="CHEBI:15377"/>
        <dbReference type="ChEBI" id="CHEBI:16708"/>
        <dbReference type="ChEBI" id="CHEBI:78346"/>
        <dbReference type="ChEBI" id="CHEBI:456215"/>
        <dbReference type="EC" id="3.2.2.4"/>
    </reaction>
</comment>
<evidence type="ECO:0000256" key="3">
    <source>
        <dbReference type="RuleBase" id="RU363015"/>
    </source>
</evidence>
<dbReference type="NCBIfam" id="TIGR00730">
    <property type="entry name" value="Rossman fold protein, TIGR00730 family"/>
    <property type="match status" value="1"/>
</dbReference>
<evidence type="ECO:0000256" key="1">
    <source>
        <dbReference type="ARBA" id="ARBA00000274"/>
    </source>
</evidence>
<evidence type="ECO:0000256" key="2">
    <source>
        <dbReference type="ARBA" id="ARBA00006763"/>
    </source>
</evidence>
<keyword evidence="3" id="KW-0203">Cytokinin biosynthesis</keyword>
<protein>
    <recommendedName>
        <fullName evidence="3">Cytokinin riboside 5'-monophosphate phosphoribohydrolase</fullName>
        <ecNumber evidence="3">3.2.2.n1</ecNumber>
    </recommendedName>
</protein>
<dbReference type="AlphaFoldDB" id="F4GM03"/>
<dbReference type="HOGENOM" id="CLU_058336_4_3_12"/>
<dbReference type="GO" id="GO:0009691">
    <property type="term" value="P:cytokinin biosynthetic process"/>
    <property type="evidence" value="ECO:0007669"/>
    <property type="project" value="UniProtKB-UniRule"/>
</dbReference>
<accession>F4GM03</accession>
<reference evidence="4 5" key="2">
    <citation type="journal article" date="2012" name="Stand. Genomic Sci.">
        <title>Complete genome sequence of the termite hindgut bacterium Spirochaeta coccoides type strain (SPN1(T)), reclassification in the genus Sphaerochaeta as Sphaerochaeta coccoides comb. nov. and emendations of the family Spirochaetaceae and the genus Sphaerochaeta.</title>
        <authorList>
            <person name="Abt B."/>
            <person name="Han C."/>
            <person name="Scheuner C."/>
            <person name="Lu M."/>
            <person name="Lapidus A."/>
            <person name="Nolan M."/>
            <person name="Lucas S."/>
            <person name="Hammon N."/>
            <person name="Deshpande S."/>
            <person name="Cheng J.F."/>
            <person name="Tapia R."/>
            <person name="Goodwin L.A."/>
            <person name="Pitluck S."/>
            <person name="Liolios K."/>
            <person name="Pagani I."/>
            <person name="Ivanova N."/>
            <person name="Mavromatis K."/>
            <person name="Mikhailova N."/>
            <person name="Huntemann M."/>
            <person name="Pati A."/>
            <person name="Chen A."/>
            <person name="Palaniappan K."/>
            <person name="Land M."/>
            <person name="Hauser L."/>
            <person name="Brambilla E.M."/>
            <person name="Rohde M."/>
            <person name="Spring S."/>
            <person name="Gronow S."/>
            <person name="Goker M."/>
            <person name="Woyke T."/>
            <person name="Bristow J."/>
            <person name="Eisen J.A."/>
            <person name="Markowitz V."/>
            <person name="Hugenholtz P."/>
            <person name="Kyrpides N.C."/>
            <person name="Klenk H.P."/>
            <person name="Detter J.C."/>
        </authorList>
    </citation>
    <scope>NUCLEOTIDE SEQUENCE [LARGE SCALE GENOMIC DNA]</scope>
    <source>
        <strain evidence="5">ATCC BAA-1237 / DSM 17374 / SPN1</strain>
    </source>
</reference>
<name>F4GM03_PARC1</name>
<dbReference type="RefSeq" id="WP_013739873.1">
    <property type="nucleotide sequence ID" value="NC_015436.1"/>
</dbReference>
<dbReference type="SUPFAM" id="SSF102405">
    <property type="entry name" value="MCP/YpsA-like"/>
    <property type="match status" value="1"/>
</dbReference>
<dbReference type="GO" id="GO:0005829">
    <property type="term" value="C:cytosol"/>
    <property type="evidence" value="ECO:0007669"/>
    <property type="project" value="TreeGrafter"/>
</dbReference>
<dbReference type="EMBL" id="CP002659">
    <property type="protein sequence ID" value="AEC02478.1"/>
    <property type="molecule type" value="Genomic_DNA"/>
</dbReference>
<keyword evidence="3" id="KW-0378">Hydrolase</keyword>
<proteinExistence type="inferred from homology"/>
<evidence type="ECO:0000313" key="4">
    <source>
        <dbReference type="EMBL" id="AEC02478.1"/>
    </source>
</evidence>
<dbReference type="EC" id="3.2.2.n1" evidence="3"/>
<dbReference type="Proteomes" id="UP000007939">
    <property type="component" value="Chromosome"/>
</dbReference>
<keyword evidence="5" id="KW-1185">Reference proteome</keyword>
<dbReference type="GO" id="GO:0008714">
    <property type="term" value="F:AMP nucleosidase activity"/>
    <property type="evidence" value="ECO:0007669"/>
    <property type="project" value="UniProtKB-EC"/>
</dbReference>
<dbReference type="InterPro" id="IPR005269">
    <property type="entry name" value="LOG"/>
</dbReference>
<comment type="similarity">
    <text evidence="2 3">Belongs to the LOG family.</text>
</comment>
<dbReference type="eggNOG" id="COG1611">
    <property type="taxonomic scope" value="Bacteria"/>
</dbReference>
<dbReference type="Pfam" id="PF03641">
    <property type="entry name" value="Lysine_decarbox"/>
    <property type="match status" value="1"/>
</dbReference>
<organism evidence="4 5">
    <name type="scientific">Parasphaerochaeta coccoides (strain ATCC BAA-1237 / DSM 17374 / SPN1)</name>
    <name type="common">Sphaerochaeta coccoides</name>
    <dbReference type="NCBI Taxonomy" id="760011"/>
    <lineage>
        <taxon>Bacteria</taxon>
        <taxon>Pseudomonadati</taxon>
        <taxon>Spirochaetota</taxon>
        <taxon>Spirochaetia</taxon>
        <taxon>Spirochaetales</taxon>
        <taxon>Sphaerochaetaceae</taxon>
        <taxon>Parasphaerochaeta</taxon>
    </lineage>
</organism>
<dbReference type="PANTHER" id="PTHR31223">
    <property type="entry name" value="LOG FAMILY PROTEIN YJL055W"/>
    <property type="match status" value="1"/>
</dbReference>
<sequence length="192" mass="20630">MAHLHSIAVFCGSSHGSDPAFTTAAKNLGVAFCERGIALVYGGGNRGIMGTLATTVHEKGGKVTGVLPRFFDVPAVRTGEKNTSVEIVSGMHERKARMADLADGFIVLPGGIGTCDEFFETYTWKQIGLHDKPIALLNTKGFYNGLLSFLNSASSEGFISREALHALIIEENPARLLDRMEEHQAVLPEKLG</sequence>
<dbReference type="OrthoDB" id="9801098at2"/>
<dbReference type="STRING" id="760011.Spico_1269"/>
<dbReference type="PANTHER" id="PTHR31223:SF70">
    <property type="entry name" value="LOG FAMILY PROTEIN YJL055W"/>
    <property type="match status" value="1"/>
</dbReference>
<dbReference type="Gene3D" id="3.40.50.450">
    <property type="match status" value="1"/>
</dbReference>
<gene>
    <name evidence="4" type="ordered locus">Spico_1269</name>
</gene>
<reference evidence="5" key="1">
    <citation type="submission" date="2011-04" db="EMBL/GenBank/DDBJ databases">
        <title>The complete genome of Spirochaeta coccoides DSM 17374.</title>
        <authorList>
            <person name="Lucas S."/>
            <person name="Copeland A."/>
            <person name="Lapidus A."/>
            <person name="Bruce D."/>
            <person name="Goodwin L."/>
            <person name="Pitluck S."/>
            <person name="Peters L."/>
            <person name="Kyrpides N."/>
            <person name="Mavromatis K."/>
            <person name="Pagani I."/>
            <person name="Ivanova N."/>
            <person name="Ovchinnikova G."/>
            <person name="Lu M."/>
            <person name="Detter J.C."/>
            <person name="Tapia R."/>
            <person name="Han C."/>
            <person name="Land M."/>
            <person name="Hauser L."/>
            <person name="Markowitz V."/>
            <person name="Cheng J.-F."/>
            <person name="Hugenholtz P."/>
            <person name="Woyke T."/>
            <person name="Wu D."/>
            <person name="Spring S."/>
            <person name="Schroeder M."/>
            <person name="Brambilla E."/>
            <person name="Klenk H.-P."/>
            <person name="Eisen J.A."/>
        </authorList>
    </citation>
    <scope>NUCLEOTIDE SEQUENCE [LARGE SCALE GENOMIC DNA]</scope>
    <source>
        <strain evidence="5">ATCC BAA-1237 / DSM 17374 / SPN1</strain>
    </source>
</reference>
<dbReference type="InterPro" id="IPR031100">
    <property type="entry name" value="LOG_fam"/>
</dbReference>
<evidence type="ECO:0000313" key="5">
    <source>
        <dbReference type="Proteomes" id="UP000007939"/>
    </source>
</evidence>